<feature type="compositionally biased region" description="Basic residues" evidence="1">
    <location>
        <begin position="70"/>
        <end position="79"/>
    </location>
</feature>
<dbReference type="AlphaFoldDB" id="A0A918H3I3"/>
<feature type="compositionally biased region" description="Low complexity" evidence="1">
    <location>
        <begin position="1"/>
        <end position="17"/>
    </location>
</feature>
<reference evidence="2" key="1">
    <citation type="journal article" date="2014" name="Int. J. Syst. Evol. Microbiol.">
        <title>Complete genome sequence of Corynebacterium casei LMG S-19264T (=DSM 44701T), isolated from a smear-ripened cheese.</title>
        <authorList>
            <consortium name="US DOE Joint Genome Institute (JGI-PGF)"/>
            <person name="Walter F."/>
            <person name="Albersmeier A."/>
            <person name="Kalinowski J."/>
            <person name="Ruckert C."/>
        </authorList>
    </citation>
    <scope>NUCLEOTIDE SEQUENCE</scope>
    <source>
        <strain evidence="2">JCM 3172</strain>
    </source>
</reference>
<dbReference type="Proteomes" id="UP000619486">
    <property type="component" value="Unassembled WGS sequence"/>
</dbReference>
<name>A0A918H3I3_9ACTN</name>
<proteinExistence type="predicted"/>
<protein>
    <submittedName>
        <fullName evidence="2">Uncharacterized protein</fullName>
    </submittedName>
</protein>
<comment type="caution">
    <text evidence="2">The sequence shown here is derived from an EMBL/GenBank/DDBJ whole genome shotgun (WGS) entry which is preliminary data.</text>
</comment>
<sequence>MTAAAPAAAQVRPAVKASRAALPTSGEPVARAAPRVSWDGSSRVEDGRADRAEEGHAEGAAQLLAGFQDRRRRAGPLRRGRGEGEFVGEGHRGDQGRGVDGGGREDGPQR</sequence>
<feature type="compositionally biased region" description="Basic and acidic residues" evidence="1">
    <location>
        <begin position="42"/>
        <end position="57"/>
    </location>
</feature>
<gene>
    <name evidence="2" type="ORF">GCM10014713_29640</name>
</gene>
<feature type="compositionally biased region" description="Basic and acidic residues" evidence="1">
    <location>
        <begin position="80"/>
        <end position="110"/>
    </location>
</feature>
<dbReference type="EMBL" id="BMQQ01000009">
    <property type="protein sequence ID" value="GGT33937.1"/>
    <property type="molecule type" value="Genomic_DNA"/>
</dbReference>
<reference evidence="2" key="2">
    <citation type="submission" date="2020-09" db="EMBL/GenBank/DDBJ databases">
        <authorList>
            <person name="Sun Q."/>
            <person name="Ohkuma M."/>
        </authorList>
    </citation>
    <scope>NUCLEOTIDE SEQUENCE</scope>
    <source>
        <strain evidence="2">JCM 3172</strain>
    </source>
</reference>
<accession>A0A918H3I3</accession>
<keyword evidence="3" id="KW-1185">Reference proteome</keyword>
<feature type="region of interest" description="Disordered" evidence="1">
    <location>
        <begin position="1"/>
        <end position="110"/>
    </location>
</feature>
<evidence type="ECO:0000313" key="2">
    <source>
        <dbReference type="EMBL" id="GGT33937.1"/>
    </source>
</evidence>
<evidence type="ECO:0000313" key="3">
    <source>
        <dbReference type="Proteomes" id="UP000619486"/>
    </source>
</evidence>
<evidence type="ECO:0000256" key="1">
    <source>
        <dbReference type="SAM" id="MobiDB-lite"/>
    </source>
</evidence>
<organism evidence="2 3">
    <name type="scientific">Streptomyces purpureus</name>
    <dbReference type="NCBI Taxonomy" id="1951"/>
    <lineage>
        <taxon>Bacteria</taxon>
        <taxon>Bacillati</taxon>
        <taxon>Actinomycetota</taxon>
        <taxon>Actinomycetes</taxon>
        <taxon>Kitasatosporales</taxon>
        <taxon>Streptomycetaceae</taxon>
        <taxon>Streptomyces</taxon>
    </lineage>
</organism>